<keyword evidence="3" id="KW-0862">Zinc</keyword>
<keyword evidence="1" id="KW-0479">Metal-binding</keyword>
<evidence type="ECO:0000313" key="6">
    <source>
        <dbReference type="Proteomes" id="UP000694920"/>
    </source>
</evidence>
<keyword evidence="6" id="KW-1185">Reference proteome</keyword>
<dbReference type="Pfam" id="PF20179">
    <property type="entry name" value="MSS51_C"/>
    <property type="match status" value="1"/>
</dbReference>
<dbReference type="InterPro" id="IPR002893">
    <property type="entry name" value="Znf_MYND"/>
</dbReference>
<evidence type="ECO:0000256" key="3">
    <source>
        <dbReference type="ARBA" id="ARBA00022833"/>
    </source>
</evidence>
<dbReference type="PANTHER" id="PTHR28069:SF2">
    <property type="entry name" value="GH20023P"/>
    <property type="match status" value="1"/>
</dbReference>
<dbReference type="PROSITE" id="PS01360">
    <property type="entry name" value="ZF_MYND_1"/>
    <property type="match status" value="1"/>
</dbReference>
<protein>
    <recommendedName>
        <fullName evidence="5">MYND-type domain-containing protein</fullName>
    </recommendedName>
</protein>
<evidence type="ECO:0000256" key="1">
    <source>
        <dbReference type="ARBA" id="ARBA00022723"/>
    </source>
</evidence>
<dbReference type="KEGG" id="ccin:107274570"/>
<dbReference type="Proteomes" id="UP000694920">
    <property type="component" value="Unplaced"/>
</dbReference>
<feature type="domain" description="MYND-type" evidence="5">
    <location>
        <begin position="14"/>
        <end position="54"/>
    </location>
</feature>
<dbReference type="Pfam" id="PF01753">
    <property type="entry name" value="zf-MYND"/>
    <property type="match status" value="1"/>
</dbReference>
<accession>A0AAJ7CF32</accession>
<evidence type="ECO:0000259" key="5">
    <source>
        <dbReference type="PROSITE" id="PS50865"/>
    </source>
</evidence>
<dbReference type="Gene3D" id="6.10.140.2220">
    <property type="match status" value="1"/>
</dbReference>
<organism evidence="6 7">
    <name type="scientific">Cephus cinctus</name>
    <name type="common">Wheat stem sawfly</name>
    <dbReference type="NCBI Taxonomy" id="211228"/>
    <lineage>
        <taxon>Eukaryota</taxon>
        <taxon>Metazoa</taxon>
        <taxon>Ecdysozoa</taxon>
        <taxon>Arthropoda</taxon>
        <taxon>Hexapoda</taxon>
        <taxon>Insecta</taxon>
        <taxon>Pterygota</taxon>
        <taxon>Neoptera</taxon>
        <taxon>Endopterygota</taxon>
        <taxon>Hymenoptera</taxon>
        <taxon>Cephoidea</taxon>
        <taxon>Cephidae</taxon>
        <taxon>Cephus</taxon>
    </lineage>
</organism>
<reference evidence="7" key="1">
    <citation type="submission" date="2025-08" db="UniProtKB">
        <authorList>
            <consortium name="RefSeq"/>
        </authorList>
    </citation>
    <scope>IDENTIFICATION</scope>
</reference>
<dbReference type="PROSITE" id="PS50865">
    <property type="entry name" value="ZF_MYND_2"/>
    <property type="match status" value="1"/>
</dbReference>
<dbReference type="RefSeq" id="XP_015609307.1">
    <property type="nucleotide sequence ID" value="XM_015753821.1"/>
</dbReference>
<dbReference type="SUPFAM" id="SSF144232">
    <property type="entry name" value="HIT/MYND zinc finger-like"/>
    <property type="match status" value="1"/>
</dbReference>
<keyword evidence="2 4" id="KW-0863">Zinc-finger</keyword>
<dbReference type="InterPro" id="IPR046824">
    <property type="entry name" value="Mss51-like_C"/>
</dbReference>
<evidence type="ECO:0000256" key="4">
    <source>
        <dbReference type="PROSITE-ProRule" id="PRU00134"/>
    </source>
</evidence>
<sequence>MDELHNLFFYANVCHVCKAFSKELPLKRCGSCQIISYCGKEHQKQHWPQHKYLCKILSDLRQETGSSLFPKPQDSSNKSWPQVKTNLMLIVALKSSRRLELYEEQMFKFPRACVVCHESESKTLQDCQNCPGASFCPLHKSDSVHEKQCASLKLCFDLDVTATLFERQVPRHVVPFHTDRAYLPSTIRDFIDLYVNENKTLPMSFDCRIAYTSEYLTRPLTLLYAIQRLDYSPGINMTIHVIGANVIELDGLEVWEILLHWLPALTVLRIILIGPELTRSTLIPNVCDCCAVEDMRVHVDVCNMLYQDYVNSHGFENPDFIIGYNVGLHECEDFSSENDTWSPCVRSLGTQNCPVILTSYTLEEAKKDHERICAVLGDTVALVLCEHNPFASLRPHRDFEVEDVYYQNQIITIYRELSVVTLCIV</sequence>
<name>A0AAJ7CF32_CEPCN</name>
<proteinExistence type="predicted"/>
<dbReference type="AlphaFoldDB" id="A0AAJ7CF32"/>
<evidence type="ECO:0000313" key="7">
    <source>
        <dbReference type="RefSeq" id="XP_015609307.1"/>
    </source>
</evidence>
<dbReference type="PANTHER" id="PTHR28069">
    <property type="entry name" value="GH20023P"/>
    <property type="match status" value="1"/>
</dbReference>
<evidence type="ECO:0000256" key="2">
    <source>
        <dbReference type="ARBA" id="ARBA00022771"/>
    </source>
</evidence>
<dbReference type="GO" id="GO:0008270">
    <property type="term" value="F:zinc ion binding"/>
    <property type="evidence" value="ECO:0007669"/>
    <property type="project" value="UniProtKB-KW"/>
</dbReference>
<gene>
    <name evidence="7" type="primary">LOC107274570</name>
</gene>
<dbReference type="GeneID" id="107274570"/>